<reference evidence="2 3" key="1">
    <citation type="submission" date="2015-04" db="EMBL/GenBank/DDBJ databases">
        <title>Microcin producing Clostridium sp. JC272T.</title>
        <authorList>
            <person name="Jyothsna T."/>
            <person name="Sasikala C."/>
            <person name="Ramana C."/>
        </authorList>
    </citation>
    <scope>NUCLEOTIDE SEQUENCE [LARGE SCALE GENOMIC DNA]</scope>
    <source>
        <strain evidence="2 3">JC272</strain>
    </source>
</reference>
<evidence type="ECO:0000313" key="2">
    <source>
        <dbReference type="EMBL" id="KKY01334.1"/>
    </source>
</evidence>
<organism evidence="2 3">
    <name type="scientific">Paraclostridium benzoelyticum</name>
    <dbReference type="NCBI Taxonomy" id="1629550"/>
    <lineage>
        <taxon>Bacteria</taxon>
        <taxon>Bacillati</taxon>
        <taxon>Bacillota</taxon>
        <taxon>Clostridia</taxon>
        <taxon>Peptostreptococcales</taxon>
        <taxon>Peptostreptococcaceae</taxon>
        <taxon>Paraclostridium</taxon>
    </lineage>
</organism>
<keyword evidence="2" id="KW-0808">Transferase</keyword>
<dbReference type="PANTHER" id="PTHR43792">
    <property type="entry name" value="GNAT FAMILY, PUTATIVE (AFU_ORTHOLOGUE AFUA_3G00765)-RELATED-RELATED"/>
    <property type="match status" value="1"/>
</dbReference>
<dbReference type="GO" id="GO:0005737">
    <property type="term" value="C:cytoplasm"/>
    <property type="evidence" value="ECO:0007669"/>
    <property type="project" value="TreeGrafter"/>
</dbReference>
<comment type="caution">
    <text evidence="2">The sequence shown here is derived from an EMBL/GenBank/DDBJ whole genome shotgun (WGS) entry which is preliminary data.</text>
</comment>
<dbReference type="InterPro" id="IPR000182">
    <property type="entry name" value="GNAT_dom"/>
</dbReference>
<proteinExistence type="predicted"/>
<dbReference type="OrthoDB" id="9785602at2"/>
<sequence>MKDSIYPQMKIIETDKYILRPICVEDAISMFEYYSQDKVVKYLPIKTHKSIVETKRFIRNYFINSYKKGNVNHWAIIDKKNNKLIGNIGLNNVSNKDKEAEIGICINPIYWGNDIATDLTKYSLMYGFKVLNLEKITATTYEENPRTRKSLEGLGFKYVKTYDKKMKISNSMKMIKCDKYELYRKNYILSRYLD</sequence>
<dbReference type="GO" id="GO:0008999">
    <property type="term" value="F:protein-N-terminal-alanine acetyltransferase activity"/>
    <property type="evidence" value="ECO:0007669"/>
    <property type="project" value="TreeGrafter"/>
</dbReference>
<dbReference type="Gene3D" id="3.40.630.30">
    <property type="match status" value="1"/>
</dbReference>
<evidence type="ECO:0000259" key="1">
    <source>
        <dbReference type="PROSITE" id="PS51186"/>
    </source>
</evidence>
<dbReference type="Pfam" id="PF13302">
    <property type="entry name" value="Acetyltransf_3"/>
    <property type="match status" value="1"/>
</dbReference>
<dbReference type="InterPro" id="IPR016181">
    <property type="entry name" value="Acyl_CoA_acyltransferase"/>
</dbReference>
<dbReference type="PATRIC" id="fig|1629550.3.peg.1299"/>
<feature type="domain" description="N-acetyltransferase" evidence="1">
    <location>
        <begin position="17"/>
        <end position="175"/>
    </location>
</feature>
<dbReference type="PANTHER" id="PTHR43792:SF9">
    <property type="entry name" value="RIBOSOMAL-PROTEIN-ALANINE ACETYLTRANSFERASE"/>
    <property type="match status" value="1"/>
</dbReference>
<dbReference type="InterPro" id="IPR051531">
    <property type="entry name" value="N-acetyltransferase"/>
</dbReference>
<evidence type="ECO:0000313" key="3">
    <source>
        <dbReference type="Proteomes" id="UP000034407"/>
    </source>
</evidence>
<name>A0A0M3DIR6_9FIRM</name>
<dbReference type="Proteomes" id="UP000034407">
    <property type="component" value="Unassembled WGS sequence"/>
</dbReference>
<keyword evidence="3" id="KW-1185">Reference proteome</keyword>
<dbReference type="EMBL" id="LBBT01000198">
    <property type="protein sequence ID" value="KKY01334.1"/>
    <property type="molecule type" value="Genomic_DNA"/>
</dbReference>
<dbReference type="AlphaFoldDB" id="A0A0M3DIR6"/>
<accession>A0A0M3DIR6</accession>
<dbReference type="RefSeq" id="WP_046823005.1">
    <property type="nucleotide sequence ID" value="NZ_JBCLWQ010000002.1"/>
</dbReference>
<dbReference type="PROSITE" id="PS51186">
    <property type="entry name" value="GNAT"/>
    <property type="match status" value="1"/>
</dbReference>
<protein>
    <submittedName>
        <fullName evidence="2">Acetyltransferase</fullName>
    </submittedName>
</protein>
<dbReference type="SUPFAM" id="SSF55729">
    <property type="entry name" value="Acyl-CoA N-acyltransferases (Nat)"/>
    <property type="match status" value="1"/>
</dbReference>
<gene>
    <name evidence="2" type="ORF">VN21_09260</name>
</gene>